<gene>
    <name evidence="1" type="ORF">E2C01_097990</name>
</gene>
<reference evidence="1 2" key="1">
    <citation type="submission" date="2019-05" db="EMBL/GenBank/DDBJ databases">
        <title>Another draft genome of Portunus trituberculatus and its Hox gene families provides insights of decapod evolution.</title>
        <authorList>
            <person name="Jeong J.-H."/>
            <person name="Song I."/>
            <person name="Kim S."/>
            <person name="Choi T."/>
            <person name="Kim D."/>
            <person name="Ryu S."/>
            <person name="Kim W."/>
        </authorList>
    </citation>
    <scope>NUCLEOTIDE SEQUENCE [LARGE SCALE GENOMIC DNA]</scope>
    <source>
        <tissue evidence="1">Muscle</tissue>
    </source>
</reference>
<keyword evidence="2" id="KW-1185">Reference proteome</keyword>
<name>A0A5B7K027_PORTR</name>
<proteinExistence type="predicted"/>
<dbReference type="AlphaFoldDB" id="A0A5B7K027"/>
<comment type="caution">
    <text evidence="1">The sequence shown here is derived from an EMBL/GenBank/DDBJ whole genome shotgun (WGS) entry which is preliminary data.</text>
</comment>
<organism evidence="1 2">
    <name type="scientific">Portunus trituberculatus</name>
    <name type="common">Swimming crab</name>
    <name type="synonym">Neptunus trituberculatus</name>
    <dbReference type="NCBI Taxonomy" id="210409"/>
    <lineage>
        <taxon>Eukaryota</taxon>
        <taxon>Metazoa</taxon>
        <taxon>Ecdysozoa</taxon>
        <taxon>Arthropoda</taxon>
        <taxon>Crustacea</taxon>
        <taxon>Multicrustacea</taxon>
        <taxon>Malacostraca</taxon>
        <taxon>Eumalacostraca</taxon>
        <taxon>Eucarida</taxon>
        <taxon>Decapoda</taxon>
        <taxon>Pleocyemata</taxon>
        <taxon>Brachyura</taxon>
        <taxon>Eubrachyura</taxon>
        <taxon>Portunoidea</taxon>
        <taxon>Portunidae</taxon>
        <taxon>Portuninae</taxon>
        <taxon>Portunus</taxon>
    </lineage>
</organism>
<dbReference type="EMBL" id="VSRR010131268">
    <property type="protein sequence ID" value="MPD02411.1"/>
    <property type="molecule type" value="Genomic_DNA"/>
</dbReference>
<dbReference type="Proteomes" id="UP000324222">
    <property type="component" value="Unassembled WGS sequence"/>
</dbReference>
<accession>A0A5B7K027</accession>
<protein>
    <submittedName>
        <fullName evidence="1">Uncharacterized protein</fullName>
    </submittedName>
</protein>
<evidence type="ECO:0000313" key="1">
    <source>
        <dbReference type="EMBL" id="MPD02411.1"/>
    </source>
</evidence>
<sequence>MSSGTGVWCSGAVVAGLVGEGEVSCEQGEDREREANREGCGVCSGVQDVYLRGVSPPRSSPHPYPALPSAHPCLAVILA</sequence>
<evidence type="ECO:0000313" key="2">
    <source>
        <dbReference type="Proteomes" id="UP000324222"/>
    </source>
</evidence>